<evidence type="ECO:0000256" key="8">
    <source>
        <dbReference type="ARBA" id="ARBA00052699"/>
    </source>
</evidence>
<protein>
    <recommendedName>
        <fullName evidence="5">homocysteine desulfhydrase</fullName>
        <ecNumber evidence="5">4.4.1.2</ecNumber>
    </recommendedName>
    <alternativeName>
        <fullName evidence="6">Homocysteine desulfhydrase</fullName>
    </alternativeName>
</protein>
<dbReference type="Gene3D" id="3.40.640.10">
    <property type="entry name" value="Type I PLP-dependent aspartate aminotransferase-like (Major domain)"/>
    <property type="match status" value="1"/>
</dbReference>
<dbReference type="GO" id="GO:0003961">
    <property type="term" value="F:O-acetylhomoserine aminocarboxypropyltransferase activity"/>
    <property type="evidence" value="ECO:0007669"/>
    <property type="project" value="TreeGrafter"/>
</dbReference>
<evidence type="ECO:0000256" key="2">
    <source>
        <dbReference type="ARBA" id="ARBA00009077"/>
    </source>
</evidence>
<name>A0A844GE59_9FIRM</name>
<evidence type="ECO:0000256" key="9">
    <source>
        <dbReference type="PIRSR" id="PIRSR001434-2"/>
    </source>
</evidence>
<keyword evidence="4 9" id="KW-0663">Pyridoxal phosphate</keyword>
<dbReference type="Proteomes" id="UP000437824">
    <property type="component" value="Unassembled WGS sequence"/>
</dbReference>
<keyword evidence="3 11" id="KW-0808">Transferase</keyword>
<dbReference type="Gene3D" id="3.90.1150.10">
    <property type="entry name" value="Aspartate Aminotransferase, domain 1"/>
    <property type="match status" value="1"/>
</dbReference>
<dbReference type="AlphaFoldDB" id="A0A844GE59"/>
<dbReference type="InterPro" id="IPR015424">
    <property type="entry name" value="PyrdxlP-dep_Trfase"/>
</dbReference>
<dbReference type="PIRSF" id="PIRSF001434">
    <property type="entry name" value="CGS"/>
    <property type="match status" value="1"/>
</dbReference>
<dbReference type="GO" id="GO:0019346">
    <property type="term" value="P:transsulfuration"/>
    <property type="evidence" value="ECO:0007669"/>
    <property type="project" value="InterPro"/>
</dbReference>
<comment type="similarity">
    <text evidence="2 10">Belongs to the trans-sulfuration enzymes family.</text>
</comment>
<evidence type="ECO:0000256" key="6">
    <source>
        <dbReference type="ARBA" id="ARBA00047199"/>
    </source>
</evidence>
<dbReference type="GO" id="GO:0047982">
    <property type="term" value="F:homocysteine desulfhydrase activity"/>
    <property type="evidence" value="ECO:0007669"/>
    <property type="project" value="UniProtKB-EC"/>
</dbReference>
<comment type="catalytic activity">
    <reaction evidence="7">
        <text>L-homocysteine + H2O = 2-oxobutanoate + hydrogen sulfide + NH4(+) + H(+)</text>
        <dbReference type="Rhea" id="RHEA:14501"/>
        <dbReference type="ChEBI" id="CHEBI:15377"/>
        <dbReference type="ChEBI" id="CHEBI:15378"/>
        <dbReference type="ChEBI" id="CHEBI:16763"/>
        <dbReference type="ChEBI" id="CHEBI:28938"/>
        <dbReference type="ChEBI" id="CHEBI:29919"/>
        <dbReference type="ChEBI" id="CHEBI:58199"/>
        <dbReference type="EC" id="4.4.1.2"/>
    </reaction>
    <physiologicalReaction direction="left-to-right" evidence="7">
        <dbReference type="Rhea" id="RHEA:14502"/>
    </physiologicalReaction>
</comment>
<feature type="modified residue" description="N6-(pyridoxal phosphate)lysine" evidence="9">
    <location>
        <position position="203"/>
    </location>
</feature>
<dbReference type="InterPro" id="IPR015422">
    <property type="entry name" value="PyrdxlP-dep_Trfase_small"/>
</dbReference>
<evidence type="ECO:0000256" key="3">
    <source>
        <dbReference type="ARBA" id="ARBA00022679"/>
    </source>
</evidence>
<gene>
    <name evidence="11" type="ORF">GKZ57_03380</name>
</gene>
<dbReference type="Pfam" id="PF01053">
    <property type="entry name" value="Cys_Met_Meta_PP"/>
    <property type="match status" value="1"/>
</dbReference>
<keyword evidence="11" id="KW-0032">Aminotransferase</keyword>
<dbReference type="FunFam" id="3.40.640.10:FF:000046">
    <property type="entry name" value="Cystathionine gamma-lyase"/>
    <property type="match status" value="1"/>
</dbReference>
<dbReference type="GO" id="GO:0008483">
    <property type="term" value="F:transaminase activity"/>
    <property type="evidence" value="ECO:0007669"/>
    <property type="project" value="UniProtKB-KW"/>
</dbReference>
<evidence type="ECO:0000256" key="7">
    <source>
        <dbReference type="ARBA" id="ARBA00048780"/>
    </source>
</evidence>
<comment type="caution">
    <text evidence="11">The sequence shown here is derived from an EMBL/GenBank/DDBJ whole genome shotgun (WGS) entry which is preliminary data.</text>
</comment>
<evidence type="ECO:0000256" key="4">
    <source>
        <dbReference type="ARBA" id="ARBA00022898"/>
    </source>
</evidence>
<dbReference type="EMBL" id="WMBC01000002">
    <property type="protein sequence ID" value="MTD60326.1"/>
    <property type="molecule type" value="Genomic_DNA"/>
</dbReference>
<proteinExistence type="inferred from homology"/>
<dbReference type="GO" id="GO:0006535">
    <property type="term" value="P:cysteine biosynthetic process from serine"/>
    <property type="evidence" value="ECO:0007669"/>
    <property type="project" value="TreeGrafter"/>
</dbReference>
<sequence length="409" mass="44540">MKFQTRLLHGKAVDTYANGATVPPVSFANAFAYETSEQLEKVFQNRAPGFAYSRIANPTVDAFERRVNELEGGIGGVACSSGMSAVTLSLLNILQAGDEIIAGSALFGGTLDLLHDLEAFGIKVHFIPKVEKELIEPHLTENTKAVFGELIGNPALNVMDIRETADFLHEKGIPLIVDSTTATPYLVNPIQYGADVVVHSTSKYINGSGDAISGIIIDSGNFSWNPQRYPGMADYKKYGKFAYLVKLRNGIWRNMGGCLAPMNAYLNIIGMETLGLRMERVCNNAYQLAQALEKLDGVTVNYPLLESSPYHDLAQTQLNGKGGAILTIRTGSKERAYQLINKLKYVKIATNIGDVRTLVIHPASTIYIHSTPEAMAEAGVYEDSIRISVGIEDIEDLIADFTEAVEGLE</sequence>
<evidence type="ECO:0000256" key="5">
    <source>
        <dbReference type="ARBA" id="ARBA00047175"/>
    </source>
</evidence>
<evidence type="ECO:0000313" key="11">
    <source>
        <dbReference type="EMBL" id="MTD60326.1"/>
    </source>
</evidence>
<dbReference type="GO" id="GO:0005737">
    <property type="term" value="C:cytoplasm"/>
    <property type="evidence" value="ECO:0007669"/>
    <property type="project" value="TreeGrafter"/>
</dbReference>
<dbReference type="PANTHER" id="PTHR43797">
    <property type="entry name" value="HOMOCYSTEINE/CYSTEINE SYNTHASE"/>
    <property type="match status" value="1"/>
</dbReference>
<evidence type="ECO:0000256" key="1">
    <source>
        <dbReference type="ARBA" id="ARBA00001933"/>
    </source>
</evidence>
<accession>A0A844GE59</accession>
<dbReference type="CDD" id="cd00614">
    <property type="entry name" value="CGS_like"/>
    <property type="match status" value="1"/>
</dbReference>
<dbReference type="GO" id="GO:0071269">
    <property type="term" value="P:L-homocysteine biosynthetic process"/>
    <property type="evidence" value="ECO:0007669"/>
    <property type="project" value="TreeGrafter"/>
</dbReference>
<dbReference type="RefSeq" id="WP_154779720.1">
    <property type="nucleotide sequence ID" value="NZ_WMBC01000002.1"/>
</dbReference>
<dbReference type="InterPro" id="IPR015421">
    <property type="entry name" value="PyrdxlP-dep_Trfase_major"/>
</dbReference>
<evidence type="ECO:0000256" key="10">
    <source>
        <dbReference type="RuleBase" id="RU362118"/>
    </source>
</evidence>
<dbReference type="SUPFAM" id="SSF53383">
    <property type="entry name" value="PLP-dependent transferases"/>
    <property type="match status" value="1"/>
</dbReference>
<dbReference type="GO" id="GO:0030170">
    <property type="term" value="F:pyridoxal phosphate binding"/>
    <property type="evidence" value="ECO:0007669"/>
    <property type="project" value="InterPro"/>
</dbReference>
<dbReference type="InterPro" id="IPR000277">
    <property type="entry name" value="Cys/Met-Metab_PyrdxlP-dep_enz"/>
</dbReference>
<comment type="cofactor">
    <cofactor evidence="1 10">
        <name>pyridoxal 5'-phosphate</name>
        <dbReference type="ChEBI" id="CHEBI:597326"/>
    </cofactor>
</comment>
<dbReference type="EC" id="4.4.1.2" evidence="5"/>
<dbReference type="GO" id="GO:0018826">
    <property type="term" value="F:methionine gamma-lyase activity"/>
    <property type="evidence" value="ECO:0007669"/>
    <property type="project" value="UniProtKB-EC"/>
</dbReference>
<comment type="catalytic activity">
    <reaction evidence="8">
        <text>L-methionine + H2O = methanethiol + 2-oxobutanoate + NH4(+)</text>
        <dbReference type="Rhea" id="RHEA:23800"/>
        <dbReference type="ChEBI" id="CHEBI:15377"/>
        <dbReference type="ChEBI" id="CHEBI:16007"/>
        <dbReference type="ChEBI" id="CHEBI:16763"/>
        <dbReference type="ChEBI" id="CHEBI:28938"/>
        <dbReference type="ChEBI" id="CHEBI:57844"/>
        <dbReference type="EC" id="4.4.1.11"/>
    </reaction>
    <physiologicalReaction direction="left-to-right" evidence="8">
        <dbReference type="Rhea" id="RHEA:23801"/>
    </physiologicalReaction>
</comment>
<dbReference type="InterPro" id="IPR006235">
    <property type="entry name" value="OAc-hSer/O-AcSer_sulfhydrylase"/>
</dbReference>
<dbReference type="GO" id="GO:0004124">
    <property type="term" value="F:cysteine synthase activity"/>
    <property type="evidence" value="ECO:0007669"/>
    <property type="project" value="TreeGrafter"/>
</dbReference>
<evidence type="ECO:0000313" key="12">
    <source>
        <dbReference type="Proteomes" id="UP000437824"/>
    </source>
</evidence>
<dbReference type="PANTHER" id="PTHR43797:SF2">
    <property type="entry name" value="HOMOCYSTEINE_CYSTEINE SYNTHASE"/>
    <property type="match status" value="1"/>
</dbReference>
<organism evidence="11 12">
    <name type="scientific">Blautia luti DSM 14534 = JCM 17040</name>
    <dbReference type="NCBI Taxonomy" id="649762"/>
    <lineage>
        <taxon>Bacteria</taxon>
        <taxon>Bacillati</taxon>
        <taxon>Bacillota</taxon>
        <taxon>Clostridia</taxon>
        <taxon>Lachnospirales</taxon>
        <taxon>Lachnospiraceae</taxon>
        <taxon>Blautia</taxon>
    </lineage>
</organism>
<reference evidence="11 12" key="1">
    <citation type="submission" date="2019-11" db="EMBL/GenBank/DDBJ databases">
        <title>Draft genome sequence of Blautia luti DSM 14534T, isolated from human stool.</title>
        <authorList>
            <person name="Ortiz R."/>
            <person name="Melis-Arcos F."/>
            <person name="Covarrubias P."/>
            <person name="Cardenas J.P."/>
            <person name="Perez-Donoso J."/>
            <person name="Almonacid D."/>
        </authorList>
    </citation>
    <scope>NUCLEOTIDE SEQUENCE [LARGE SCALE GENOMIC DNA]</scope>
    <source>
        <strain evidence="11 12">DSM 14534</strain>
    </source>
</reference>